<accession>A0A9Q3FCE6</accession>
<sequence length="333" mass="37799">MEYHTKKEVKRTISSLPNRKAPEPDDIPNDLIQIAETLLTPHLTCLLNLCSKEGRFPTLWKSSSTAIIRKAAKDNYTDPNAYRPITLLNTLGKHFKKMINTRLNNWAHTSKVIHPGHVGGTPARGINDAFTALTSWISHKWREGKVVVGMFLDVKLAYPLVQEERLIHFLKQKQCPPYLRYVTKSFLSGRKTTVKLDQFISQDFQIPNGLPQGSPLSVTLYLLYNSSLFLPNPPSLNENNISLAYIDDVTHLLETNTIQQGQIKVEEVITRSKKWASRHGAIFDEKQTNIMIFTRRKQPLKEVMIAGTTCALQNEIKWLGITLTPTPAPARHI</sequence>
<feature type="domain" description="Reverse transcriptase" evidence="2">
    <location>
        <begin position="49"/>
        <end position="323"/>
    </location>
</feature>
<evidence type="ECO:0000313" key="3">
    <source>
        <dbReference type="EMBL" id="MBW0535408.1"/>
    </source>
</evidence>
<gene>
    <name evidence="3" type="ORF">O181_075123</name>
</gene>
<dbReference type="SUPFAM" id="SSF56672">
    <property type="entry name" value="DNA/RNA polymerases"/>
    <property type="match status" value="1"/>
</dbReference>
<dbReference type="OrthoDB" id="3044497at2759"/>
<dbReference type="CDD" id="cd01650">
    <property type="entry name" value="RT_nLTR_like"/>
    <property type="match status" value="1"/>
</dbReference>
<reference evidence="3" key="1">
    <citation type="submission" date="2021-03" db="EMBL/GenBank/DDBJ databases">
        <title>Draft genome sequence of rust myrtle Austropuccinia psidii MF-1, a brazilian biotype.</title>
        <authorList>
            <person name="Quecine M.C."/>
            <person name="Pachon D.M.R."/>
            <person name="Bonatelli M.L."/>
            <person name="Correr F.H."/>
            <person name="Franceschini L.M."/>
            <person name="Leite T.F."/>
            <person name="Margarido G.R.A."/>
            <person name="Almeida C.A."/>
            <person name="Ferrarezi J.A."/>
            <person name="Labate C.A."/>
        </authorList>
    </citation>
    <scope>NUCLEOTIDE SEQUENCE</scope>
    <source>
        <strain evidence="3">MF-1</strain>
    </source>
</reference>
<comment type="caution">
    <text evidence="3">The sequence shown here is derived from an EMBL/GenBank/DDBJ whole genome shotgun (WGS) entry which is preliminary data.</text>
</comment>
<dbReference type="PANTHER" id="PTHR33481">
    <property type="entry name" value="REVERSE TRANSCRIPTASE"/>
    <property type="match status" value="1"/>
</dbReference>
<dbReference type="PANTHER" id="PTHR33481:SF1">
    <property type="entry name" value="ENDONUCLEASE_EXONUCLEASE_PHOSPHATASE DOMAIN-CONTAINING PROTEIN-RELATED"/>
    <property type="match status" value="1"/>
</dbReference>
<dbReference type="PROSITE" id="PS50878">
    <property type="entry name" value="RT_POL"/>
    <property type="match status" value="1"/>
</dbReference>
<dbReference type="Pfam" id="PF00078">
    <property type="entry name" value="RVT_1"/>
    <property type="match status" value="1"/>
</dbReference>
<evidence type="ECO:0000313" key="4">
    <source>
        <dbReference type="Proteomes" id="UP000765509"/>
    </source>
</evidence>
<dbReference type="InterPro" id="IPR000477">
    <property type="entry name" value="RT_dom"/>
</dbReference>
<keyword evidence="4" id="KW-1185">Reference proteome</keyword>
<evidence type="ECO:0000256" key="1">
    <source>
        <dbReference type="SAM" id="MobiDB-lite"/>
    </source>
</evidence>
<dbReference type="EMBL" id="AVOT02040204">
    <property type="protein sequence ID" value="MBW0535408.1"/>
    <property type="molecule type" value="Genomic_DNA"/>
</dbReference>
<organism evidence="3 4">
    <name type="scientific">Austropuccinia psidii MF-1</name>
    <dbReference type="NCBI Taxonomy" id="1389203"/>
    <lineage>
        <taxon>Eukaryota</taxon>
        <taxon>Fungi</taxon>
        <taxon>Dikarya</taxon>
        <taxon>Basidiomycota</taxon>
        <taxon>Pucciniomycotina</taxon>
        <taxon>Pucciniomycetes</taxon>
        <taxon>Pucciniales</taxon>
        <taxon>Sphaerophragmiaceae</taxon>
        <taxon>Austropuccinia</taxon>
    </lineage>
</organism>
<evidence type="ECO:0000259" key="2">
    <source>
        <dbReference type="PROSITE" id="PS50878"/>
    </source>
</evidence>
<dbReference type="Proteomes" id="UP000765509">
    <property type="component" value="Unassembled WGS sequence"/>
</dbReference>
<proteinExistence type="predicted"/>
<protein>
    <recommendedName>
        <fullName evidence="2">Reverse transcriptase domain-containing protein</fullName>
    </recommendedName>
</protein>
<dbReference type="AlphaFoldDB" id="A0A9Q3FCE6"/>
<feature type="region of interest" description="Disordered" evidence="1">
    <location>
        <begin position="1"/>
        <end position="25"/>
    </location>
</feature>
<name>A0A9Q3FCE6_9BASI</name>
<dbReference type="InterPro" id="IPR043502">
    <property type="entry name" value="DNA/RNA_pol_sf"/>
</dbReference>